<proteinExistence type="predicted"/>
<gene>
    <name evidence="1" type="ORF">Pcinc_007369</name>
</gene>
<dbReference type="InterPro" id="IPR035915">
    <property type="entry name" value="Plakin_repeat_sf"/>
</dbReference>
<sequence>MFYLEFLKTSYQEKWNGCLEQLSLTVNPFSFVVSFAGDAATQAIKKDIKIKKVDPKTGAEIMIEERVEVITDASPHDQQPQSVVGKHFHITIKSTTFVETDVILQYPTTGEEMSPEEAFSRGLISPTELEEIRSSAHSKIQEVQQMSDTKVVSLPEGSSNIPQIKDAEEMKSVDPQKCVLKLALQDSQPEGKDVIMYA</sequence>
<organism evidence="1 2">
    <name type="scientific">Petrolisthes cinctipes</name>
    <name type="common">Flat porcelain crab</name>
    <dbReference type="NCBI Taxonomy" id="88211"/>
    <lineage>
        <taxon>Eukaryota</taxon>
        <taxon>Metazoa</taxon>
        <taxon>Ecdysozoa</taxon>
        <taxon>Arthropoda</taxon>
        <taxon>Crustacea</taxon>
        <taxon>Multicrustacea</taxon>
        <taxon>Malacostraca</taxon>
        <taxon>Eumalacostraca</taxon>
        <taxon>Eucarida</taxon>
        <taxon>Decapoda</taxon>
        <taxon>Pleocyemata</taxon>
        <taxon>Anomura</taxon>
        <taxon>Galatheoidea</taxon>
        <taxon>Porcellanidae</taxon>
        <taxon>Petrolisthes</taxon>
    </lineage>
</organism>
<dbReference type="EMBL" id="JAWQEG010000542">
    <property type="protein sequence ID" value="KAK3888644.1"/>
    <property type="molecule type" value="Genomic_DNA"/>
</dbReference>
<evidence type="ECO:0000313" key="2">
    <source>
        <dbReference type="Proteomes" id="UP001286313"/>
    </source>
</evidence>
<dbReference type="Gene3D" id="3.30.160.780">
    <property type="match status" value="1"/>
</dbReference>
<protein>
    <submittedName>
        <fullName evidence="1">Uncharacterized protein</fullName>
    </submittedName>
</protein>
<accession>A0AAE1G8U1</accession>
<evidence type="ECO:0000313" key="1">
    <source>
        <dbReference type="EMBL" id="KAK3888644.1"/>
    </source>
</evidence>
<keyword evidence="2" id="KW-1185">Reference proteome</keyword>
<comment type="caution">
    <text evidence="1">The sequence shown here is derived from an EMBL/GenBank/DDBJ whole genome shotgun (WGS) entry which is preliminary data.</text>
</comment>
<reference evidence="1" key="1">
    <citation type="submission" date="2023-10" db="EMBL/GenBank/DDBJ databases">
        <title>Genome assemblies of two species of porcelain crab, Petrolisthes cinctipes and Petrolisthes manimaculis (Anomura: Porcellanidae).</title>
        <authorList>
            <person name="Angst P."/>
        </authorList>
    </citation>
    <scope>NUCLEOTIDE SEQUENCE</scope>
    <source>
        <strain evidence="1">PB745_01</strain>
        <tissue evidence="1">Gill</tissue>
    </source>
</reference>
<dbReference type="SUPFAM" id="SSF75399">
    <property type="entry name" value="Plakin repeat"/>
    <property type="match status" value="1"/>
</dbReference>
<dbReference type="AlphaFoldDB" id="A0AAE1G8U1"/>
<name>A0AAE1G8U1_PETCI</name>
<dbReference type="Proteomes" id="UP001286313">
    <property type="component" value="Unassembled WGS sequence"/>
</dbReference>